<accession>A0A6A5QR11</accession>
<name>A0A6A5QR11_AMPQU</name>
<proteinExistence type="predicted"/>
<evidence type="ECO:0000313" key="2">
    <source>
        <dbReference type="EMBL" id="KAF1917812.1"/>
    </source>
</evidence>
<protein>
    <submittedName>
        <fullName evidence="2">Uncharacterized protein</fullName>
    </submittedName>
</protein>
<organism evidence="2 3">
    <name type="scientific">Ampelomyces quisqualis</name>
    <name type="common">Powdery mildew agent</name>
    <dbReference type="NCBI Taxonomy" id="50730"/>
    <lineage>
        <taxon>Eukaryota</taxon>
        <taxon>Fungi</taxon>
        <taxon>Dikarya</taxon>
        <taxon>Ascomycota</taxon>
        <taxon>Pezizomycotina</taxon>
        <taxon>Dothideomycetes</taxon>
        <taxon>Pleosporomycetidae</taxon>
        <taxon>Pleosporales</taxon>
        <taxon>Pleosporineae</taxon>
        <taxon>Phaeosphaeriaceae</taxon>
        <taxon>Ampelomyces</taxon>
    </lineage>
</organism>
<dbReference type="Proteomes" id="UP000800096">
    <property type="component" value="Unassembled WGS sequence"/>
</dbReference>
<dbReference type="AlphaFoldDB" id="A0A6A5QR11"/>
<reference evidence="2" key="1">
    <citation type="journal article" date="2020" name="Stud. Mycol.">
        <title>101 Dothideomycetes genomes: a test case for predicting lifestyles and emergence of pathogens.</title>
        <authorList>
            <person name="Haridas S."/>
            <person name="Albert R."/>
            <person name="Binder M."/>
            <person name="Bloem J."/>
            <person name="Labutti K."/>
            <person name="Salamov A."/>
            <person name="Andreopoulos B."/>
            <person name="Baker S."/>
            <person name="Barry K."/>
            <person name="Bills G."/>
            <person name="Bluhm B."/>
            <person name="Cannon C."/>
            <person name="Castanera R."/>
            <person name="Culley D."/>
            <person name="Daum C."/>
            <person name="Ezra D."/>
            <person name="Gonzalez J."/>
            <person name="Henrissat B."/>
            <person name="Kuo A."/>
            <person name="Liang C."/>
            <person name="Lipzen A."/>
            <person name="Lutzoni F."/>
            <person name="Magnuson J."/>
            <person name="Mondo S."/>
            <person name="Nolan M."/>
            <person name="Ohm R."/>
            <person name="Pangilinan J."/>
            <person name="Park H.-J."/>
            <person name="Ramirez L."/>
            <person name="Alfaro M."/>
            <person name="Sun H."/>
            <person name="Tritt A."/>
            <person name="Yoshinaga Y."/>
            <person name="Zwiers L.-H."/>
            <person name="Turgeon B."/>
            <person name="Goodwin S."/>
            <person name="Spatafora J."/>
            <person name="Crous P."/>
            <person name="Grigoriev I."/>
        </authorList>
    </citation>
    <scope>NUCLEOTIDE SEQUENCE</scope>
    <source>
        <strain evidence="2">HMLAC05119</strain>
    </source>
</reference>
<evidence type="ECO:0000256" key="1">
    <source>
        <dbReference type="SAM" id="MobiDB-lite"/>
    </source>
</evidence>
<keyword evidence="3" id="KW-1185">Reference proteome</keyword>
<feature type="compositionally biased region" description="Basic and acidic residues" evidence="1">
    <location>
        <begin position="11"/>
        <end position="21"/>
    </location>
</feature>
<evidence type="ECO:0000313" key="3">
    <source>
        <dbReference type="Proteomes" id="UP000800096"/>
    </source>
</evidence>
<feature type="region of interest" description="Disordered" evidence="1">
    <location>
        <begin position="1"/>
        <end position="69"/>
    </location>
</feature>
<sequence>MLSTSTTHRVLKYDQTIRARDPITTPGPRSPKQNRGQKYAPPRQPLNESTMTAYFPDEIANKRDDSFPL</sequence>
<gene>
    <name evidence="2" type="ORF">BDU57DRAFT_514271</name>
</gene>
<feature type="compositionally biased region" description="Basic and acidic residues" evidence="1">
    <location>
        <begin position="59"/>
        <end position="69"/>
    </location>
</feature>
<dbReference type="EMBL" id="ML979134">
    <property type="protein sequence ID" value="KAF1917812.1"/>
    <property type="molecule type" value="Genomic_DNA"/>
</dbReference>